<protein>
    <submittedName>
        <fullName evidence="2">Uncharacterized protein</fullName>
    </submittedName>
</protein>
<proteinExistence type="predicted"/>
<evidence type="ECO:0000256" key="1">
    <source>
        <dbReference type="SAM" id="Phobius"/>
    </source>
</evidence>
<dbReference type="Proteomes" id="UP000636960">
    <property type="component" value="Unassembled WGS sequence"/>
</dbReference>
<keyword evidence="1" id="KW-1133">Transmembrane helix</keyword>
<dbReference type="EMBL" id="BOMV01000119">
    <property type="protein sequence ID" value="GIF02097.1"/>
    <property type="molecule type" value="Genomic_DNA"/>
</dbReference>
<feature type="transmembrane region" description="Helical" evidence="1">
    <location>
        <begin position="39"/>
        <end position="62"/>
    </location>
</feature>
<sequence>MAVTAAAAVIAPALDSGHRAVLAVTMPLWHPGQALPVTIAIGLVSGLLMAAIMAAITGLAVVRLADDRALGRFVAE</sequence>
<keyword evidence="1" id="KW-0812">Transmembrane</keyword>
<comment type="caution">
    <text evidence="2">The sequence shown here is derived from an EMBL/GenBank/DDBJ whole genome shotgun (WGS) entry which is preliminary data.</text>
</comment>
<keyword evidence="1" id="KW-0472">Membrane</keyword>
<keyword evidence="3" id="KW-1185">Reference proteome</keyword>
<organism evidence="2 3">
    <name type="scientific">Paractinoplanes rishiriensis</name>
    <dbReference type="NCBI Taxonomy" id="1050105"/>
    <lineage>
        <taxon>Bacteria</taxon>
        <taxon>Bacillati</taxon>
        <taxon>Actinomycetota</taxon>
        <taxon>Actinomycetes</taxon>
        <taxon>Micromonosporales</taxon>
        <taxon>Micromonosporaceae</taxon>
        <taxon>Paractinoplanes</taxon>
    </lineage>
</organism>
<dbReference type="RefSeq" id="WP_203791124.1">
    <property type="nucleotide sequence ID" value="NZ_BOMV01000119.1"/>
</dbReference>
<name>A0A919MW45_9ACTN</name>
<evidence type="ECO:0000313" key="2">
    <source>
        <dbReference type="EMBL" id="GIF02097.1"/>
    </source>
</evidence>
<reference evidence="2" key="1">
    <citation type="submission" date="2021-01" db="EMBL/GenBank/DDBJ databases">
        <title>Whole genome shotgun sequence of Actinoplanes rishiriensis NBRC 108556.</title>
        <authorList>
            <person name="Komaki H."/>
            <person name="Tamura T."/>
        </authorList>
    </citation>
    <scope>NUCLEOTIDE SEQUENCE</scope>
    <source>
        <strain evidence="2">NBRC 108556</strain>
    </source>
</reference>
<accession>A0A919MW45</accession>
<evidence type="ECO:0000313" key="3">
    <source>
        <dbReference type="Proteomes" id="UP000636960"/>
    </source>
</evidence>
<dbReference type="AlphaFoldDB" id="A0A919MW45"/>
<gene>
    <name evidence="2" type="ORF">Ari01nite_95610</name>
</gene>